<dbReference type="RefSeq" id="WP_073005254.1">
    <property type="nucleotide sequence ID" value="NZ_FQXD01000002.1"/>
</dbReference>
<keyword evidence="3" id="KW-1133">Transmembrane helix</keyword>
<evidence type="ECO:0000313" key="5">
    <source>
        <dbReference type="Proteomes" id="UP000184079"/>
    </source>
</evidence>
<dbReference type="InterPro" id="IPR005081">
    <property type="entry name" value="SpoIIGA"/>
</dbReference>
<comment type="function">
    <text evidence="1">Probable aspartic protease that is responsible for the proteolytic cleavage of the RNA polymerase sigma E factor (SigE/spoIIGB) to yield the active peptide in the mother cell during sporulation. Responds to a signal from the forespore that is triggered by the extracellular signal protein SpoIIR.</text>
</comment>
<dbReference type="GO" id="GO:0030436">
    <property type="term" value="P:asexual sporulation"/>
    <property type="evidence" value="ECO:0007669"/>
    <property type="project" value="InterPro"/>
</dbReference>
<keyword evidence="1" id="KW-0378">Hydrolase</keyword>
<keyword evidence="1" id="KW-0749">Sporulation</keyword>
<dbReference type="NCBIfam" id="TIGR02854">
    <property type="entry name" value="spore_II_GA"/>
    <property type="match status" value="1"/>
</dbReference>
<accession>A0A1M5NF62</accession>
<feature type="transmembrane region" description="Helical" evidence="3">
    <location>
        <begin position="130"/>
        <end position="151"/>
    </location>
</feature>
<feature type="transmembrane region" description="Helical" evidence="3">
    <location>
        <begin position="6"/>
        <end position="27"/>
    </location>
</feature>
<keyword evidence="1" id="KW-0064">Aspartyl protease</keyword>
<feature type="transmembrane region" description="Helical" evidence="3">
    <location>
        <begin position="59"/>
        <end position="78"/>
    </location>
</feature>
<dbReference type="GO" id="GO:0030435">
    <property type="term" value="P:sporulation resulting in formation of a cellular spore"/>
    <property type="evidence" value="ECO:0007669"/>
    <property type="project" value="UniProtKB-KW"/>
</dbReference>
<protein>
    <recommendedName>
        <fullName evidence="1">Sporulation sigma-E factor-processing peptidase</fullName>
        <ecNumber evidence="1">3.4.23.-</ecNumber>
    </recommendedName>
    <alternativeName>
        <fullName evidence="1">Membrane-associated aspartic protease</fullName>
    </alternativeName>
    <alternativeName>
        <fullName evidence="1">Stage II sporulation protein GA</fullName>
    </alternativeName>
</protein>
<keyword evidence="1 3" id="KW-0472">Membrane</keyword>
<dbReference type="EMBL" id="FQXD01000002">
    <property type="protein sequence ID" value="SHG87829.1"/>
    <property type="molecule type" value="Genomic_DNA"/>
</dbReference>
<reference evidence="5" key="1">
    <citation type="submission" date="2016-11" db="EMBL/GenBank/DDBJ databases">
        <authorList>
            <person name="Varghese N."/>
            <person name="Submissions S."/>
        </authorList>
    </citation>
    <scope>NUCLEOTIDE SEQUENCE [LARGE SCALE GENOMIC DNA]</scope>
    <source>
        <strain evidence="5">CGMCC 1.6496</strain>
    </source>
</reference>
<dbReference type="Pfam" id="PF03419">
    <property type="entry name" value="Peptidase_U4"/>
    <property type="match status" value="1"/>
</dbReference>
<comment type="subcellular location">
    <subcellularLocation>
        <location evidence="1">Cell membrane</location>
    </subcellularLocation>
</comment>
<evidence type="ECO:0000256" key="3">
    <source>
        <dbReference type="SAM" id="Phobius"/>
    </source>
</evidence>
<proteinExistence type="inferred from homology"/>
<dbReference type="Proteomes" id="UP000184079">
    <property type="component" value="Unassembled WGS sequence"/>
</dbReference>
<dbReference type="AlphaFoldDB" id="A0A1M5NF62"/>
<dbReference type="GO" id="GO:0004190">
    <property type="term" value="F:aspartic-type endopeptidase activity"/>
    <property type="evidence" value="ECO:0007669"/>
    <property type="project" value="UniProtKB-KW"/>
</dbReference>
<keyword evidence="1" id="KW-0645">Protease</keyword>
<feature type="transmembrane region" description="Helical" evidence="3">
    <location>
        <begin position="90"/>
        <end position="110"/>
    </location>
</feature>
<dbReference type="GO" id="GO:0006508">
    <property type="term" value="P:proteolysis"/>
    <property type="evidence" value="ECO:0007669"/>
    <property type="project" value="UniProtKB-KW"/>
</dbReference>
<dbReference type="PIRSF" id="PIRSF018571">
    <property type="entry name" value="SpoIIGA"/>
    <property type="match status" value="1"/>
</dbReference>
<evidence type="ECO:0000313" key="4">
    <source>
        <dbReference type="EMBL" id="SHG87829.1"/>
    </source>
</evidence>
<evidence type="ECO:0000256" key="2">
    <source>
        <dbReference type="PIRSR" id="PIRSR018571-1"/>
    </source>
</evidence>
<keyword evidence="3" id="KW-0812">Transmembrane</keyword>
<sequence length="306" mass="35230">MTIYLDAVWALNFLLDFMLLMLTQALARDDTKKLRLAIGAFVASLTVPISIYFPESIATSVPGKIVASAIIIVVAFGYRNKYRWVKLFALFYFVSFSIGGGLTAIHFLLQQPFHMHTNGFLTYNSGFGDPISWLFIVIGFPIVWLFTKFRLDKHVQEKIRYDQILPVTIEMKGKSYSTTGFIDSGNQLTDPITKKPVVLCDEVFLKQWFSEQTWADLERCYHTFQMEALPAEWEKYLQIVPYQGVEGNNMFLFTLRPERIIIYYGEERITTRKALIGIQFGELTKDASYHCLLHPRMIQTSTIHSA</sequence>
<organism evidence="4 5">
    <name type="scientific">Virgibacillus chiguensis</name>
    <dbReference type="NCBI Taxonomy" id="411959"/>
    <lineage>
        <taxon>Bacteria</taxon>
        <taxon>Bacillati</taxon>
        <taxon>Bacillota</taxon>
        <taxon>Bacilli</taxon>
        <taxon>Bacillales</taxon>
        <taxon>Bacillaceae</taxon>
        <taxon>Virgibacillus</taxon>
    </lineage>
</organism>
<keyword evidence="5" id="KW-1185">Reference proteome</keyword>
<evidence type="ECO:0000256" key="1">
    <source>
        <dbReference type="PIRNR" id="PIRNR018571"/>
    </source>
</evidence>
<comment type="similarity">
    <text evidence="1">Belongs to the peptidase U4 family.</text>
</comment>
<comment type="subunit">
    <text evidence="1">Self-associates. Interacts with SigE. Interacts with SpoIIR.</text>
</comment>
<feature type="transmembrane region" description="Helical" evidence="3">
    <location>
        <begin position="34"/>
        <end position="53"/>
    </location>
</feature>
<name>A0A1M5NF62_9BACI</name>
<dbReference type="OrthoDB" id="2690199at2"/>
<keyword evidence="1" id="KW-1003">Cell membrane</keyword>
<feature type="active site" evidence="2">
    <location>
        <position position="183"/>
    </location>
</feature>
<dbReference type="GO" id="GO:0005886">
    <property type="term" value="C:plasma membrane"/>
    <property type="evidence" value="ECO:0007669"/>
    <property type="project" value="UniProtKB-SubCell"/>
</dbReference>
<gene>
    <name evidence="4" type="ORF">SAMN05421807_102186</name>
</gene>
<dbReference type="EC" id="3.4.23.-" evidence="1"/>